<dbReference type="Proteomes" id="UP000672657">
    <property type="component" value="Unassembled WGS sequence"/>
</dbReference>
<sequence>MEGWDEIASKAVQAAFLRDVCQGMSKPHEWGDHTKLCMRFALKMYAQGYAAGMERAAVIVKNEAAMWTTMQTKKGFASDCAHAIRAEIKDQS</sequence>
<gene>
    <name evidence="1" type="ORF">LMG26411_00570</name>
</gene>
<reference evidence="1 2" key="1">
    <citation type="submission" date="2021-03" db="EMBL/GenBank/DDBJ databases">
        <authorList>
            <person name="Peeters C."/>
        </authorList>
    </citation>
    <scope>NUCLEOTIDE SEQUENCE [LARGE SCALE GENOMIC DNA]</scope>
    <source>
        <strain evidence="1 2">LMG 26411</strain>
    </source>
</reference>
<accession>A0ABN7PWR3</accession>
<comment type="caution">
    <text evidence="1">The sequence shown here is derived from an EMBL/GenBank/DDBJ whole genome shotgun (WGS) entry which is preliminary data.</text>
</comment>
<organism evidence="1 2">
    <name type="scientific">Cupriavidus numazuensis</name>
    <dbReference type="NCBI Taxonomy" id="221992"/>
    <lineage>
        <taxon>Bacteria</taxon>
        <taxon>Pseudomonadati</taxon>
        <taxon>Pseudomonadota</taxon>
        <taxon>Betaproteobacteria</taxon>
        <taxon>Burkholderiales</taxon>
        <taxon>Burkholderiaceae</taxon>
        <taxon>Cupriavidus</taxon>
    </lineage>
</organism>
<proteinExistence type="predicted"/>
<name>A0ABN7PWR3_9BURK</name>
<dbReference type="EMBL" id="CAJPVI010000002">
    <property type="protein sequence ID" value="CAG2132175.1"/>
    <property type="molecule type" value="Genomic_DNA"/>
</dbReference>
<protein>
    <submittedName>
        <fullName evidence="1">Uncharacterized protein</fullName>
    </submittedName>
</protein>
<evidence type="ECO:0000313" key="1">
    <source>
        <dbReference type="EMBL" id="CAG2132175.1"/>
    </source>
</evidence>
<evidence type="ECO:0000313" key="2">
    <source>
        <dbReference type="Proteomes" id="UP000672657"/>
    </source>
</evidence>
<keyword evidence="2" id="KW-1185">Reference proteome</keyword>